<evidence type="ECO:0000313" key="2">
    <source>
        <dbReference type="EMBL" id="XDV68635.1"/>
    </source>
</evidence>
<dbReference type="RefSeq" id="WP_369780128.1">
    <property type="nucleotide sequence ID" value="NZ_CP165727.1"/>
</dbReference>
<accession>A0AB39YGB4</accession>
<keyword evidence="1" id="KW-0472">Membrane</keyword>
<sequence>MNRIGKGVTFAFLAIPVLGLILINQTSVQVTVPAGALYSVAAATTGAFAGVHQARRRRR</sequence>
<feature type="transmembrane region" description="Helical" evidence="1">
    <location>
        <begin position="30"/>
        <end position="51"/>
    </location>
</feature>
<name>A0AB39YGB4_9ACTN</name>
<keyword evidence="1" id="KW-0812">Transmembrane</keyword>
<protein>
    <submittedName>
        <fullName evidence="2">Uncharacterized protein</fullName>
    </submittedName>
</protein>
<dbReference type="AlphaFoldDB" id="A0AB39YGB4"/>
<evidence type="ECO:0000256" key="1">
    <source>
        <dbReference type="SAM" id="Phobius"/>
    </source>
</evidence>
<dbReference type="EMBL" id="CP165727">
    <property type="protein sequence ID" value="XDV68635.1"/>
    <property type="molecule type" value="Genomic_DNA"/>
</dbReference>
<keyword evidence="1" id="KW-1133">Transmembrane helix</keyword>
<reference evidence="2" key="1">
    <citation type="submission" date="2024-08" db="EMBL/GenBank/DDBJ databases">
        <authorList>
            <person name="Yu S.T."/>
        </authorList>
    </citation>
    <scope>NUCLEOTIDE SEQUENCE</scope>
    <source>
        <strain evidence="2">R33</strain>
    </source>
</reference>
<organism evidence="2">
    <name type="scientific">Streptomyces sp. R33</name>
    <dbReference type="NCBI Taxonomy" id="3238629"/>
    <lineage>
        <taxon>Bacteria</taxon>
        <taxon>Bacillati</taxon>
        <taxon>Actinomycetota</taxon>
        <taxon>Actinomycetes</taxon>
        <taxon>Kitasatosporales</taxon>
        <taxon>Streptomycetaceae</taxon>
        <taxon>Streptomyces</taxon>
    </lineage>
</organism>
<feature type="transmembrane region" description="Helical" evidence="1">
    <location>
        <begin position="7"/>
        <end position="24"/>
    </location>
</feature>
<gene>
    <name evidence="2" type="ORF">AB5J51_40055</name>
</gene>
<proteinExistence type="predicted"/>